<dbReference type="EMBL" id="AMFJ01034441">
    <property type="protein sequence ID" value="EKD29330.1"/>
    <property type="molecule type" value="Genomic_DNA"/>
</dbReference>
<proteinExistence type="predicted"/>
<evidence type="ECO:0000313" key="1">
    <source>
        <dbReference type="EMBL" id="EKD29330.1"/>
    </source>
</evidence>
<name>K1XGE8_9BACT</name>
<protein>
    <submittedName>
        <fullName evidence="1">Uncharacterized protein</fullName>
    </submittedName>
</protein>
<gene>
    <name evidence="1" type="ORF">ACD_78C00441G0002</name>
</gene>
<organism evidence="1">
    <name type="scientific">uncultured bacterium</name>
    <name type="common">gcode 4</name>
    <dbReference type="NCBI Taxonomy" id="1234023"/>
    <lineage>
        <taxon>Bacteria</taxon>
        <taxon>environmental samples</taxon>
    </lineage>
</organism>
<sequence length="103" mass="11486">MAETLTQFLEGSGTRKMAFETYQKLPDTDSVKRQQYLFNLSDEIGQKVGMLIYINACLVCGRSLLATDSICDRCGNMNDAYFDALSAEIDQHPIGRVMGTRGH</sequence>
<reference evidence="1" key="1">
    <citation type="journal article" date="2012" name="Science">
        <title>Fermentation, hydrogen, and sulfur metabolism in multiple uncultivated bacterial phyla.</title>
        <authorList>
            <person name="Wrighton K.C."/>
            <person name="Thomas B.C."/>
            <person name="Sharon I."/>
            <person name="Miller C.S."/>
            <person name="Castelle C.J."/>
            <person name="VerBerkmoes N.C."/>
            <person name="Wilkins M.J."/>
            <person name="Hettich R.L."/>
            <person name="Lipton M.S."/>
            <person name="Williams K.H."/>
            <person name="Long P.E."/>
            <person name="Banfield J.F."/>
        </authorList>
    </citation>
    <scope>NUCLEOTIDE SEQUENCE [LARGE SCALE GENOMIC DNA]</scope>
</reference>
<comment type="caution">
    <text evidence="1">The sequence shown here is derived from an EMBL/GenBank/DDBJ whole genome shotgun (WGS) entry which is preliminary data.</text>
</comment>
<accession>K1XGE8</accession>
<dbReference type="AlphaFoldDB" id="K1XGE8"/>